<dbReference type="InterPro" id="IPR031756">
    <property type="entry name" value="BGBP_N"/>
</dbReference>
<evidence type="ECO:0000256" key="3">
    <source>
        <dbReference type="ARBA" id="ARBA00022859"/>
    </source>
</evidence>
<evidence type="ECO:0000256" key="4">
    <source>
        <dbReference type="SAM" id="SignalP"/>
    </source>
</evidence>
<dbReference type="EMBL" id="JBDJPC010000008">
    <property type="protein sequence ID" value="KAL1493410.1"/>
    <property type="molecule type" value="Genomic_DNA"/>
</dbReference>
<dbReference type="InterPro" id="IPR043030">
    <property type="entry name" value="BGBP_N_sf"/>
</dbReference>
<evidence type="ECO:0000259" key="5">
    <source>
        <dbReference type="PROSITE" id="PS51762"/>
    </source>
</evidence>
<dbReference type="PANTHER" id="PTHR10963">
    <property type="entry name" value="GLYCOSYL HYDROLASE-RELATED"/>
    <property type="match status" value="1"/>
</dbReference>
<dbReference type="Pfam" id="PF15886">
    <property type="entry name" value="CBM39"/>
    <property type="match status" value="1"/>
</dbReference>
<dbReference type="Gene3D" id="2.60.120.200">
    <property type="match status" value="1"/>
</dbReference>
<name>A0ABD1EFK8_HYPHA</name>
<dbReference type="PROSITE" id="PS51762">
    <property type="entry name" value="GH16_2"/>
    <property type="match status" value="1"/>
</dbReference>
<sequence length="431" mass="49619">MNNLLISCIIIVFWIPSGCRAKYRIPNLEFEVFKPSGLKVSLPAETGVELFAFHAKVNQPILQIEPGDISQDVKKSVNGKFTYFNPDVMLQKGDVLNYWVFVQHNRFGYRKDEQIWIVNEISSNNETQDSVLKDLCIGNTIGNYTFKENFIDAKTWLIEEYIPGDPDWQFNIYKNSPDIIEVKNGVLHIKPKLQLENARIDLNLTKNCTRHGKECSRSYLSIWNPPIVSGQLRSVQSFCFANVTIKAKLPIGDYVYPEIYLEDVSNPRRRILIAFSRGNMNYERNGVDEGGKRLLGGPYINMKKPDKISGNSALRSYSSREHIGTYWHVFHMSWTPVELKLYIDDLLYGEYDSETLQREGFNKNLLMKLVIGIAAGGPYEFPDQYTSSGIKKPYNLSRDAIKQFVNNQDLWKNTWSADTQLQVEYVYINAV</sequence>
<accession>A0ABD1EFK8</accession>
<dbReference type="GO" id="GO:0045087">
    <property type="term" value="P:innate immune response"/>
    <property type="evidence" value="ECO:0007669"/>
    <property type="project" value="UniProtKB-KW"/>
</dbReference>
<keyword evidence="3" id="KW-0391">Immunity</keyword>
<feature type="signal peptide" evidence="4">
    <location>
        <begin position="1"/>
        <end position="21"/>
    </location>
</feature>
<dbReference type="InterPro" id="IPR050546">
    <property type="entry name" value="Glycosyl_Hydrlase_16"/>
</dbReference>
<evidence type="ECO:0000256" key="2">
    <source>
        <dbReference type="ARBA" id="ARBA00022588"/>
    </source>
</evidence>
<dbReference type="PROSITE" id="PS51969">
    <property type="entry name" value="CBM39"/>
    <property type="match status" value="1"/>
</dbReference>
<gene>
    <name evidence="7" type="ORF">ABEB36_011470</name>
</gene>
<evidence type="ECO:0000313" key="7">
    <source>
        <dbReference type="EMBL" id="KAL1493410.1"/>
    </source>
</evidence>
<evidence type="ECO:0000259" key="6">
    <source>
        <dbReference type="PROSITE" id="PS51969"/>
    </source>
</evidence>
<keyword evidence="4" id="KW-0732">Signal</keyword>
<feature type="domain" description="GH16" evidence="5">
    <location>
        <begin position="144"/>
        <end position="431"/>
    </location>
</feature>
<keyword evidence="8" id="KW-1185">Reference proteome</keyword>
<dbReference type="AlphaFoldDB" id="A0ABD1EFK8"/>
<evidence type="ECO:0000256" key="1">
    <source>
        <dbReference type="ARBA" id="ARBA00008781"/>
    </source>
</evidence>
<proteinExistence type="inferred from homology"/>
<feature type="chain" id="PRO_5044781402" evidence="4">
    <location>
        <begin position="22"/>
        <end position="431"/>
    </location>
</feature>
<keyword evidence="2" id="KW-0399">Innate immunity</keyword>
<evidence type="ECO:0000313" key="8">
    <source>
        <dbReference type="Proteomes" id="UP001566132"/>
    </source>
</evidence>
<dbReference type="PANTHER" id="PTHR10963:SF60">
    <property type="entry name" value="GRAM-NEGATIVE BACTERIA-BINDING PROTEIN 1-RELATED"/>
    <property type="match status" value="1"/>
</dbReference>
<dbReference type="SUPFAM" id="SSF49899">
    <property type="entry name" value="Concanavalin A-like lectins/glucanases"/>
    <property type="match status" value="1"/>
</dbReference>
<comment type="caution">
    <text evidence="7">The sequence shown here is derived from an EMBL/GenBank/DDBJ whole genome shotgun (WGS) entry which is preliminary data.</text>
</comment>
<dbReference type="Gene3D" id="2.60.40.2140">
    <property type="entry name" value="Beta-1,3-glucan-recognition protein, N-terminal domain"/>
    <property type="match status" value="1"/>
</dbReference>
<dbReference type="Proteomes" id="UP001566132">
    <property type="component" value="Unassembled WGS sequence"/>
</dbReference>
<organism evidence="7 8">
    <name type="scientific">Hypothenemus hampei</name>
    <name type="common">Coffee berry borer</name>
    <dbReference type="NCBI Taxonomy" id="57062"/>
    <lineage>
        <taxon>Eukaryota</taxon>
        <taxon>Metazoa</taxon>
        <taxon>Ecdysozoa</taxon>
        <taxon>Arthropoda</taxon>
        <taxon>Hexapoda</taxon>
        <taxon>Insecta</taxon>
        <taxon>Pterygota</taxon>
        <taxon>Neoptera</taxon>
        <taxon>Endopterygota</taxon>
        <taxon>Coleoptera</taxon>
        <taxon>Polyphaga</taxon>
        <taxon>Cucujiformia</taxon>
        <taxon>Curculionidae</taxon>
        <taxon>Scolytinae</taxon>
        <taxon>Hypothenemus</taxon>
    </lineage>
</organism>
<dbReference type="InterPro" id="IPR013320">
    <property type="entry name" value="ConA-like_dom_sf"/>
</dbReference>
<protein>
    <submittedName>
        <fullName evidence="7">Uncharacterized protein</fullName>
    </submittedName>
</protein>
<dbReference type="InterPro" id="IPR000757">
    <property type="entry name" value="Beta-glucanase-like"/>
</dbReference>
<reference evidence="7 8" key="1">
    <citation type="submission" date="2024-05" db="EMBL/GenBank/DDBJ databases">
        <title>Genetic variation in Jamaican populations of the coffee berry borer (Hypothenemus hampei).</title>
        <authorList>
            <person name="Errbii M."/>
            <person name="Myrie A."/>
        </authorList>
    </citation>
    <scope>NUCLEOTIDE SEQUENCE [LARGE SCALE GENOMIC DNA]</scope>
    <source>
        <strain evidence="7">JA-Hopewell-2020-01-JO</strain>
        <tissue evidence="7">Whole body</tissue>
    </source>
</reference>
<feature type="domain" description="CBM39" evidence="6">
    <location>
        <begin position="23"/>
        <end position="123"/>
    </location>
</feature>
<comment type="similarity">
    <text evidence="1">Belongs to the insect beta-1,3-glucan binding protein family.</text>
</comment>